<dbReference type="OrthoDB" id="9991317at2759"/>
<name>A0A8H5YRZ0_9HYPO</name>
<evidence type="ECO:0000313" key="3">
    <source>
        <dbReference type="EMBL" id="KAF5716215.1"/>
    </source>
</evidence>
<gene>
    <name evidence="3" type="ORF">FMUND_6455</name>
</gene>
<organism evidence="3 4">
    <name type="scientific">Fusarium mundagurra</name>
    <dbReference type="NCBI Taxonomy" id="1567541"/>
    <lineage>
        <taxon>Eukaryota</taxon>
        <taxon>Fungi</taxon>
        <taxon>Dikarya</taxon>
        <taxon>Ascomycota</taxon>
        <taxon>Pezizomycotina</taxon>
        <taxon>Sordariomycetes</taxon>
        <taxon>Hypocreomycetidae</taxon>
        <taxon>Hypocreales</taxon>
        <taxon>Nectriaceae</taxon>
        <taxon>Fusarium</taxon>
        <taxon>Fusarium fujikuroi species complex</taxon>
    </lineage>
</organism>
<feature type="coiled-coil region" evidence="1">
    <location>
        <begin position="605"/>
        <end position="632"/>
    </location>
</feature>
<dbReference type="EMBL" id="JAAOAN010000208">
    <property type="protein sequence ID" value="KAF5716215.1"/>
    <property type="molecule type" value="Genomic_DNA"/>
</dbReference>
<proteinExistence type="predicted"/>
<evidence type="ECO:0000256" key="1">
    <source>
        <dbReference type="SAM" id="Coils"/>
    </source>
</evidence>
<evidence type="ECO:0000259" key="2">
    <source>
        <dbReference type="Pfam" id="PF12770"/>
    </source>
</evidence>
<dbReference type="Pfam" id="PF12770">
    <property type="entry name" value="CHAT"/>
    <property type="match status" value="1"/>
</dbReference>
<keyword evidence="1" id="KW-0175">Coiled coil</keyword>
<comment type="caution">
    <text evidence="3">The sequence shown here is derived from an EMBL/GenBank/DDBJ whole genome shotgun (WGS) entry which is preliminary data.</text>
</comment>
<accession>A0A8H5YRZ0</accession>
<dbReference type="Proteomes" id="UP000544331">
    <property type="component" value="Unassembled WGS sequence"/>
</dbReference>
<keyword evidence="4" id="KW-1185">Reference proteome</keyword>
<dbReference type="AlphaFoldDB" id="A0A8H5YRZ0"/>
<dbReference type="InterPro" id="IPR024983">
    <property type="entry name" value="CHAT_dom"/>
</dbReference>
<evidence type="ECO:0000313" key="4">
    <source>
        <dbReference type="Proteomes" id="UP000544331"/>
    </source>
</evidence>
<sequence>MDATLTWDSSIEDIDSAIMEARVASASNNKPGLATILDRGSIALRCKYILERGQEPNYLEEAVGLGRKAINALTHGDENKGVIHSHLCSMLLIWADVINDFEIYDKVIEEAHAHGLKATMLLEPNKEAYWVTKSLICQARYMQAQRDGNIATLDGAIISQRELIQLGHLADTSLAICYARLGGMLLHRHFQTGSVSEINEAIELMYKGVELVDGYDDKVTDIWTKRNNLALALNIHYRVTGAYRSLEASIELTTIVIESYNPGRTPNDTPRQYARALREKGISLDAVCQRFRGTEPDKAMIAIDDAIKCGEEAMQQIHPQDTEYFFVVSGLASWYGTKMSMTGQIHWGDKTLKLLNDFLHSNSKSLDHSELYSNMSHVLACQFQLLNKVDREAALEKLIEAIRWGREAVKITRPSEHLLGERRLNLAKVLLSKWQFLDRWEQPDEFQEMKELVTLTAKSPNASLVVRIQGAIQGGLSNIEDGRCHEAYELVQGAIGLLSTNNLMAVSTDDLKVLMRSVSGLGSLASSIALQNGKSNFEALQALEAARCVISELTMRANIDLSDLRSVRPDLADNYTRTSSELTQTMNRMQKTEQPMISSAASISFQNLRKRQEELLRSLQEQEDEIRSLEGLEHFQQRLGELEMRNLAIDGPIIVINVSQIQSDAFIVAEHGIQHVSLPNFTYLDLKEKLEVFDRHSNVARSATRNATPRVRKQQEAPNTRGTISDALKWLWDTAVCPVLERTQLTKTKRVWWITCGLAGRAPLHAAGDHSQGCLANTISRVKSSYISSFKAFHHAQVQQKGSPPKHMSTATSRQVQRNMLLVTVPHSPPYPDLDTSPEEKTIRSLFDITSRPDDSVVFTHLHQPSPKEVLSELPNHAFVHFACHGESSNRDPSQSALILTETDPNGHRIPARLTVASIEKVLAENPLGVARGAGTLAYLSACSTAEQKEGGLADEAIHLANSLQTLGFRNIIGTMWGANDRAAGEIARRFYERLMEAEETEQGEDGAPTIAGEDKSIDVAEAFHRAITEYKAATSADEQERLLWCPFIHIGL</sequence>
<reference evidence="3 4" key="1">
    <citation type="submission" date="2020-05" db="EMBL/GenBank/DDBJ databases">
        <title>Identification and distribution of gene clusters putatively required for synthesis of sphingolipid metabolism inhibitors in phylogenetically diverse species of the filamentous fungus Fusarium.</title>
        <authorList>
            <person name="Kim H.-S."/>
            <person name="Busman M."/>
            <person name="Brown D.W."/>
            <person name="Divon H."/>
            <person name="Uhlig S."/>
            <person name="Proctor R.H."/>
        </authorList>
    </citation>
    <scope>NUCLEOTIDE SEQUENCE [LARGE SCALE GENOMIC DNA]</scope>
    <source>
        <strain evidence="3 4">NRRL 66235</strain>
    </source>
</reference>
<feature type="domain" description="CHAT" evidence="2">
    <location>
        <begin position="727"/>
        <end position="1051"/>
    </location>
</feature>
<protein>
    <submittedName>
        <fullName evidence="3">TPR Domain containing protein</fullName>
    </submittedName>
</protein>